<sequence>MGSALIEVLGPLLGTDMAQVWTGDDTLLDMIRDREVLGAVLRDVAGDTVAKANEGATGKVMRRIMRDCLTGNGRAKVEGWVPRWMAFPPAAYTERGGVPTVTRAAQVAGLSATSEPLRQAA</sequence>
<reference evidence="1 2" key="1">
    <citation type="journal article" date="2015" name="Int. J. Syst. Evol. Microbiol.">
        <title>Sphingomonas hengshuiensis sp. nov., isolated from lake wetland.</title>
        <authorList>
            <person name="Wei S."/>
            <person name="Wang T."/>
            <person name="Liu H."/>
            <person name="Zhang C."/>
            <person name="Guo J."/>
            <person name="Wang Q."/>
            <person name="Liang K."/>
            <person name="Zhang Z."/>
        </authorList>
    </citation>
    <scope>NUCLEOTIDE SEQUENCE [LARGE SCALE GENOMIC DNA]</scope>
    <source>
        <strain evidence="1 2">WHSC-8</strain>
    </source>
</reference>
<dbReference type="Proteomes" id="UP000032300">
    <property type="component" value="Chromosome"/>
</dbReference>
<keyword evidence="2" id="KW-1185">Reference proteome</keyword>
<evidence type="ECO:0008006" key="3">
    <source>
        <dbReference type="Google" id="ProtNLM"/>
    </source>
</evidence>
<name>A0A7U4J6U2_9SPHN</name>
<gene>
    <name evidence="1" type="ORF">TS85_05225</name>
</gene>
<dbReference type="AlphaFoldDB" id="A0A7U4J6U2"/>
<reference evidence="1 2" key="2">
    <citation type="submission" date="2015-02" db="EMBL/GenBank/DDBJ databases">
        <title>The complete genome of Sphingomonas hengshuiensis sp. WHSC-8 isolated from soil of Hengshui Lake.</title>
        <authorList>
            <person name="Wei S."/>
            <person name="Guo J."/>
            <person name="Su C."/>
            <person name="Wu R."/>
            <person name="Zhang Z."/>
            <person name="Liang K."/>
            <person name="Li H."/>
            <person name="Wang T."/>
            <person name="Liu H."/>
            <person name="Zhang C."/>
            <person name="Li Z."/>
            <person name="Wang Q."/>
            <person name="Meng J."/>
        </authorList>
    </citation>
    <scope>NUCLEOTIDE SEQUENCE [LARGE SCALE GENOMIC DNA]</scope>
    <source>
        <strain evidence="1 2">WHSC-8</strain>
    </source>
</reference>
<accession>A0A7U4J6U2</accession>
<protein>
    <recommendedName>
        <fullName evidence="3">Chromosome partitioning protein ParB</fullName>
    </recommendedName>
</protein>
<dbReference type="RefSeq" id="WP_044330847.1">
    <property type="nucleotide sequence ID" value="NZ_CP010836.1"/>
</dbReference>
<dbReference type="EMBL" id="CP010836">
    <property type="protein sequence ID" value="AJP71311.1"/>
    <property type="molecule type" value="Genomic_DNA"/>
</dbReference>
<evidence type="ECO:0000313" key="2">
    <source>
        <dbReference type="Proteomes" id="UP000032300"/>
    </source>
</evidence>
<proteinExistence type="predicted"/>
<organism evidence="1 2">
    <name type="scientific">Sphingomonas hengshuiensis</name>
    <dbReference type="NCBI Taxonomy" id="1609977"/>
    <lineage>
        <taxon>Bacteria</taxon>
        <taxon>Pseudomonadati</taxon>
        <taxon>Pseudomonadota</taxon>
        <taxon>Alphaproteobacteria</taxon>
        <taxon>Sphingomonadales</taxon>
        <taxon>Sphingomonadaceae</taxon>
        <taxon>Sphingomonas</taxon>
    </lineage>
</organism>
<evidence type="ECO:0000313" key="1">
    <source>
        <dbReference type="EMBL" id="AJP71311.1"/>
    </source>
</evidence>
<dbReference type="KEGG" id="sphi:TS85_05225"/>